<dbReference type="PANTHER" id="PTHR43537:SF24">
    <property type="entry name" value="GLUCONATE OPERON TRANSCRIPTIONAL REPRESSOR"/>
    <property type="match status" value="1"/>
</dbReference>
<dbReference type="SMART" id="SM00345">
    <property type="entry name" value="HTH_GNTR"/>
    <property type="match status" value="1"/>
</dbReference>
<gene>
    <name evidence="5" type="ORF">F0L68_34965</name>
</gene>
<evidence type="ECO:0000256" key="2">
    <source>
        <dbReference type="ARBA" id="ARBA00023125"/>
    </source>
</evidence>
<dbReference type="InterPro" id="IPR036390">
    <property type="entry name" value="WH_DNA-bd_sf"/>
</dbReference>
<dbReference type="PANTHER" id="PTHR43537">
    <property type="entry name" value="TRANSCRIPTIONAL REGULATOR, GNTR FAMILY"/>
    <property type="match status" value="1"/>
</dbReference>
<dbReference type="SUPFAM" id="SSF46785">
    <property type="entry name" value="Winged helix' DNA-binding domain"/>
    <property type="match status" value="1"/>
</dbReference>
<keyword evidence="3" id="KW-0804">Transcription</keyword>
<evidence type="ECO:0000313" key="6">
    <source>
        <dbReference type="Proteomes" id="UP000323454"/>
    </source>
</evidence>
<dbReference type="InterPro" id="IPR008920">
    <property type="entry name" value="TF_FadR/GntR_C"/>
</dbReference>
<organism evidence="5 6">
    <name type="scientific">Solihabitans fulvus</name>
    <dbReference type="NCBI Taxonomy" id="1892852"/>
    <lineage>
        <taxon>Bacteria</taxon>
        <taxon>Bacillati</taxon>
        <taxon>Actinomycetota</taxon>
        <taxon>Actinomycetes</taxon>
        <taxon>Pseudonocardiales</taxon>
        <taxon>Pseudonocardiaceae</taxon>
        <taxon>Solihabitans</taxon>
    </lineage>
</organism>
<dbReference type="Gene3D" id="1.10.10.10">
    <property type="entry name" value="Winged helix-like DNA-binding domain superfamily/Winged helix DNA-binding domain"/>
    <property type="match status" value="1"/>
</dbReference>
<dbReference type="GO" id="GO:0003677">
    <property type="term" value="F:DNA binding"/>
    <property type="evidence" value="ECO:0007669"/>
    <property type="project" value="UniProtKB-KW"/>
</dbReference>
<dbReference type="OrthoDB" id="5243844at2"/>
<evidence type="ECO:0000256" key="3">
    <source>
        <dbReference type="ARBA" id="ARBA00023163"/>
    </source>
</evidence>
<comment type="caution">
    <text evidence="5">The sequence shown here is derived from an EMBL/GenBank/DDBJ whole genome shotgun (WGS) entry which is preliminary data.</text>
</comment>
<reference evidence="5 6" key="2">
    <citation type="submission" date="2019-09" db="EMBL/GenBank/DDBJ databases">
        <authorList>
            <person name="Jin C."/>
        </authorList>
    </citation>
    <scope>NUCLEOTIDE SEQUENCE [LARGE SCALE GENOMIC DNA]</scope>
    <source>
        <strain evidence="5 6">AN110305</strain>
    </source>
</reference>
<dbReference type="InterPro" id="IPR036388">
    <property type="entry name" value="WH-like_DNA-bd_sf"/>
</dbReference>
<proteinExistence type="predicted"/>
<evidence type="ECO:0000259" key="4">
    <source>
        <dbReference type="PROSITE" id="PS50949"/>
    </source>
</evidence>
<dbReference type="SMART" id="SM00895">
    <property type="entry name" value="FCD"/>
    <property type="match status" value="1"/>
</dbReference>
<reference evidence="5 6" key="1">
    <citation type="submission" date="2019-09" db="EMBL/GenBank/DDBJ databases">
        <title>Goodfellowia gen. nov., a new genus of the Pseudonocardineae related to Actinoalloteichus, containing Goodfellowia coeruleoviolacea gen. nov., comb. nov. gen. nov., comb. nov.</title>
        <authorList>
            <person name="Labeda D."/>
        </authorList>
    </citation>
    <scope>NUCLEOTIDE SEQUENCE [LARGE SCALE GENOMIC DNA]</scope>
    <source>
        <strain evidence="5 6">AN110305</strain>
    </source>
</reference>
<keyword evidence="1" id="KW-0805">Transcription regulation</keyword>
<protein>
    <submittedName>
        <fullName evidence="5">GntR family transcriptional regulator</fullName>
    </submittedName>
</protein>
<dbReference type="Pfam" id="PF07729">
    <property type="entry name" value="FCD"/>
    <property type="match status" value="1"/>
</dbReference>
<evidence type="ECO:0000313" key="5">
    <source>
        <dbReference type="EMBL" id="KAA2252717.1"/>
    </source>
</evidence>
<dbReference type="AlphaFoldDB" id="A0A5B2WRX9"/>
<dbReference type="RefSeq" id="WP_149854172.1">
    <property type="nucleotide sequence ID" value="NZ_VUOB01000073.1"/>
</dbReference>
<dbReference type="Pfam" id="PF00392">
    <property type="entry name" value="GntR"/>
    <property type="match status" value="1"/>
</dbReference>
<keyword evidence="6" id="KW-1185">Reference proteome</keyword>
<dbReference type="PROSITE" id="PS50949">
    <property type="entry name" value="HTH_GNTR"/>
    <property type="match status" value="1"/>
</dbReference>
<name>A0A5B2WRX9_9PSEU</name>
<feature type="domain" description="HTH gntR-type" evidence="4">
    <location>
        <begin position="13"/>
        <end position="80"/>
    </location>
</feature>
<dbReference type="SUPFAM" id="SSF48008">
    <property type="entry name" value="GntR ligand-binding domain-like"/>
    <property type="match status" value="1"/>
</dbReference>
<keyword evidence="2" id="KW-0238">DNA-binding</keyword>
<sequence length="227" mass="25007">MDEVPGLRSAQRRGLAEEAADRIREAIFDGAFPPGAPLREVELAAALRVSRGSVREGLTRLDREGLVESEWHRGCRVRTLSAADADELHTLRAALDELAMRTAAARATEADLAGLGDLVAGLERARDLDAPTADLIALDMRFHDGVYRVTGHRRLGEAWAAIRSQIYLFLLIRTRGAEDYRDLVVEEHRDLVEALRSGDQDRAARLGTEHVHGGYRRLLDGLGADVD</sequence>
<dbReference type="Gene3D" id="1.20.120.530">
    <property type="entry name" value="GntR ligand-binding domain-like"/>
    <property type="match status" value="1"/>
</dbReference>
<dbReference type="InterPro" id="IPR011711">
    <property type="entry name" value="GntR_C"/>
</dbReference>
<evidence type="ECO:0000256" key="1">
    <source>
        <dbReference type="ARBA" id="ARBA00023015"/>
    </source>
</evidence>
<dbReference type="InterPro" id="IPR000524">
    <property type="entry name" value="Tscrpt_reg_HTH_GntR"/>
</dbReference>
<dbReference type="EMBL" id="VUOB01000073">
    <property type="protein sequence ID" value="KAA2252717.1"/>
    <property type="molecule type" value="Genomic_DNA"/>
</dbReference>
<accession>A0A5B2WRX9</accession>
<dbReference type="GO" id="GO:0003700">
    <property type="term" value="F:DNA-binding transcription factor activity"/>
    <property type="evidence" value="ECO:0007669"/>
    <property type="project" value="InterPro"/>
</dbReference>
<dbReference type="Proteomes" id="UP000323454">
    <property type="component" value="Unassembled WGS sequence"/>
</dbReference>
<dbReference type="CDD" id="cd07377">
    <property type="entry name" value="WHTH_GntR"/>
    <property type="match status" value="1"/>
</dbReference>